<evidence type="ECO:0000313" key="5">
    <source>
        <dbReference type="EMBL" id="SHE64451.1"/>
    </source>
</evidence>
<feature type="domain" description="Baseplate protein J-like barrel" evidence="2">
    <location>
        <begin position="89"/>
        <end position="155"/>
    </location>
</feature>
<dbReference type="RefSeq" id="WP_072934975.1">
    <property type="nucleotide sequence ID" value="NZ_FQUG01000003.1"/>
</dbReference>
<name>A0A1M4V637_9FIRM</name>
<dbReference type="Pfam" id="PF04865">
    <property type="entry name" value="Baseplate_J"/>
    <property type="match status" value="1"/>
</dbReference>
<dbReference type="PANTHER" id="PTHR37829:SF3">
    <property type="entry name" value="PROTEIN JAYE-RELATED"/>
    <property type="match status" value="1"/>
</dbReference>
<reference evidence="5 6" key="1">
    <citation type="submission" date="2016-11" db="EMBL/GenBank/DDBJ databases">
        <authorList>
            <person name="Jaros S."/>
            <person name="Januszkiewicz K."/>
            <person name="Wedrychowicz H."/>
        </authorList>
    </citation>
    <scope>NUCLEOTIDE SEQUENCE [LARGE SCALE GENOMIC DNA]</scope>
    <source>
        <strain evidence="5 6">DSM 10502</strain>
    </source>
</reference>
<dbReference type="InterPro" id="IPR058531">
    <property type="entry name" value="Baseplate_J_M"/>
</dbReference>
<feature type="domain" description="Baseplate J-like C-terminal" evidence="4">
    <location>
        <begin position="266"/>
        <end position="362"/>
    </location>
</feature>
<dbReference type="Pfam" id="PF26079">
    <property type="entry name" value="Baseplate_J_C"/>
    <property type="match status" value="1"/>
</dbReference>
<gene>
    <name evidence="5" type="ORF">SAMN02745190_00895</name>
</gene>
<dbReference type="InterPro" id="IPR058530">
    <property type="entry name" value="Baseplate_J-like_C"/>
</dbReference>
<dbReference type="InterPro" id="IPR052399">
    <property type="entry name" value="Phage_Baseplate_Assmbl_Protein"/>
</dbReference>
<dbReference type="Proteomes" id="UP000184404">
    <property type="component" value="Unassembled WGS sequence"/>
</dbReference>
<proteinExistence type="inferred from homology"/>
<dbReference type="PANTHER" id="PTHR37829">
    <property type="entry name" value="PHAGE-LIKE ELEMENT PBSX PROTEIN XKDT"/>
    <property type="match status" value="1"/>
</dbReference>
<dbReference type="STRING" id="1123243.SAMN02745190_00895"/>
<evidence type="ECO:0000313" key="6">
    <source>
        <dbReference type="Proteomes" id="UP000184404"/>
    </source>
</evidence>
<dbReference type="EMBL" id="FQUG01000003">
    <property type="protein sequence ID" value="SHE64451.1"/>
    <property type="molecule type" value="Genomic_DNA"/>
</dbReference>
<dbReference type="InterPro" id="IPR006949">
    <property type="entry name" value="Barrel_Baseplate_J-like"/>
</dbReference>
<evidence type="ECO:0000259" key="4">
    <source>
        <dbReference type="Pfam" id="PF26079"/>
    </source>
</evidence>
<dbReference type="Pfam" id="PF26078">
    <property type="entry name" value="Baseplate_J_M"/>
    <property type="match status" value="1"/>
</dbReference>
<organism evidence="5 6">
    <name type="scientific">Schwartzia succinivorans DSM 10502</name>
    <dbReference type="NCBI Taxonomy" id="1123243"/>
    <lineage>
        <taxon>Bacteria</taxon>
        <taxon>Bacillati</taxon>
        <taxon>Bacillota</taxon>
        <taxon>Negativicutes</taxon>
        <taxon>Selenomonadales</taxon>
        <taxon>Selenomonadaceae</taxon>
        <taxon>Schwartzia</taxon>
    </lineage>
</organism>
<comment type="similarity">
    <text evidence="1">Belongs to the Mu gp47/PBSX XkdT family.</text>
</comment>
<evidence type="ECO:0000259" key="3">
    <source>
        <dbReference type="Pfam" id="PF26078"/>
    </source>
</evidence>
<dbReference type="OrthoDB" id="2554267at2"/>
<protein>
    <submittedName>
        <fullName evidence="5">Uncharacterized phage protein gp47/JayE</fullName>
    </submittedName>
</protein>
<dbReference type="AlphaFoldDB" id="A0A1M4V637"/>
<evidence type="ECO:0000256" key="1">
    <source>
        <dbReference type="ARBA" id="ARBA00038087"/>
    </source>
</evidence>
<accession>A0A1M4V637</accession>
<evidence type="ECO:0000259" key="2">
    <source>
        <dbReference type="Pfam" id="PF04865"/>
    </source>
</evidence>
<feature type="domain" description="Baseplate J-like central" evidence="3">
    <location>
        <begin position="179"/>
        <end position="258"/>
    </location>
</feature>
<sequence>MYESQTQEVILKRMLDNVPSDIDKREGSVIYDASAPTSIEVMLLYAMCDYFLKNTFGDTADREYLIERAKERGLSPKKATYAVVKGAFTPETLNIPIGSRFSYDAVNYEVTEKLENGSYLLKCETAGTVGNLPEGRLVPIDYIEGLQTATLTEVTVPGEDEEDTEVFRARYLASFDSQAYGGNIADYKEKVNAIDGVGGVKVYPIWNGGGTVKVVFMTSEYAPPAAEFIERVQTLIDPETNHGEGVGIAPIGHVVTVAGASNSAINIGLHLSFASGSFEDYREAIEAVLDEYFLELNRNWQETQTATTDQVSNTGLVVRVSQIETRILGISGITDVEHTTLNGIEENLTLGVDELAVRGEVTNGS</sequence>
<keyword evidence="6" id="KW-1185">Reference proteome</keyword>